<feature type="non-terminal residue" evidence="1">
    <location>
        <position position="75"/>
    </location>
</feature>
<name>A0ACC6RBT4_9GAMM</name>
<evidence type="ECO:0000313" key="2">
    <source>
        <dbReference type="Proteomes" id="UP001374952"/>
    </source>
</evidence>
<accession>A0ACC6RBT4</accession>
<proteinExistence type="predicted"/>
<gene>
    <name evidence="1" type="ORF">V6250_20605</name>
</gene>
<dbReference type="Proteomes" id="UP001374952">
    <property type="component" value="Unassembled WGS sequence"/>
</dbReference>
<reference evidence="1" key="1">
    <citation type="submission" date="2024-02" db="EMBL/GenBank/DDBJ databases">
        <title>Bacteria isolated from the canopy kelp, Nereocystis luetkeana.</title>
        <authorList>
            <person name="Pfister C.A."/>
            <person name="Younker I.T."/>
            <person name="Light S.H."/>
        </authorList>
    </citation>
    <scope>NUCLEOTIDE SEQUENCE</scope>
    <source>
        <strain evidence="1">TN.2.01</strain>
    </source>
</reference>
<organism evidence="1 2">
    <name type="scientific">Pseudoalteromonas undina</name>
    <dbReference type="NCBI Taxonomy" id="43660"/>
    <lineage>
        <taxon>Bacteria</taxon>
        <taxon>Pseudomonadati</taxon>
        <taxon>Pseudomonadota</taxon>
        <taxon>Gammaproteobacteria</taxon>
        <taxon>Alteromonadales</taxon>
        <taxon>Pseudoalteromonadaceae</taxon>
        <taxon>Pseudoalteromonas</taxon>
    </lineage>
</organism>
<keyword evidence="2" id="KW-1185">Reference proteome</keyword>
<feature type="non-terminal residue" evidence="1">
    <location>
        <position position="1"/>
    </location>
</feature>
<protein>
    <submittedName>
        <fullName evidence="1">Uncharacterized protein</fullName>
    </submittedName>
</protein>
<evidence type="ECO:0000313" key="1">
    <source>
        <dbReference type="EMBL" id="MEL0606543.1"/>
    </source>
</evidence>
<dbReference type="EMBL" id="JBAKAX010000183">
    <property type="protein sequence ID" value="MEL0606543.1"/>
    <property type="molecule type" value="Genomic_DNA"/>
</dbReference>
<comment type="caution">
    <text evidence="1">The sequence shown here is derived from an EMBL/GenBank/DDBJ whole genome shotgun (WGS) entry which is preliminary data.</text>
</comment>
<sequence>PTEFDNGALVYDQYIVNTTPNTTFDFGLPDDVFLTVGAEYRHESYKIEQGEEPSNITALDSDGNPIADAGAQVLA</sequence>